<feature type="region of interest" description="Disordered" evidence="1">
    <location>
        <begin position="53"/>
        <end position="82"/>
    </location>
</feature>
<name>A0ABD2X3U5_9HYME</name>
<protein>
    <submittedName>
        <fullName evidence="2">Uncharacterized protein</fullName>
    </submittedName>
</protein>
<accession>A0ABD2X3U5</accession>
<evidence type="ECO:0000256" key="1">
    <source>
        <dbReference type="SAM" id="MobiDB-lite"/>
    </source>
</evidence>
<dbReference type="AlphaFoldDB" id="A0ABD2X3U5"/>
<gene>
    <name evidence="2" type="ORF">TKK_006617</name>
</gene>
<dbReference type="EMBL" id="JBJJXI010000054">
    <property type="protein sequence ID" value="KAL3399996.1"/>
    <property type="molecule type" value="Genomic_DNA"/>
</dbReference>
<proteinExistence type="predicted"/>
<reference evidence="2 3" key="1">
    <citation type="journal article" date="2024" name="bioRxiv">
        <title>A reference genome for Trichogramma kaykai: A tiny desert-dwelling parasitoid wasp with competing sex-ratio distorters.</title>
        <authorList>
            <person name="Culotta J."/>
            <person name="Lindsey A.R."/>
        </authorList>
    </citation>
    <scope>NUCLEOTIDE SEQUENCE [LARGE SCALE GENOMIC DNA]</scope>
    <source>
        <strain evidence="2 3">KSX58</strain>
    </source>
</reference>
<evidence type="ECO:0000313" key="2">
    <source>
        <dbReference type="EMBL" id="KAL3399996.1"/>
    </source>
</evidence>
<comment type="caution">
    <text evidence="2">The sequence shown here is derived from an EMBL/GenBank/DDBJ whole genome shotgun (WGS) entry which is preliminary data.</text>
</comment>
<organism evidence="2 3">
    <name type="scientific">Trichogramma kaykai</name>
    <dbReference type="NCBI Taxonomy" id="54128"/>
    <lineage>
        <taxon>Eukaryota</taxon>
        <taxon>Metazoa</taxon>
        <taxon>Ecdysozoa</taxon>
        <taxon>Arthropoda</taxon>
        <taxon>Hexapoda</taxon>
        <taxon>Insecta</taxon>
        <taxon>Pterygota</taxon>
        <taxon>Neoptera</taxon>
        <taxon>Endopterygota</taxon>
        <taxon>Hymenoptera</taxon>
        <taxon>Apocrita</taxon>
        <taxon>Proctotrupomorpha</taxon>
        <taxon>Chalcidoidea</taxon>
        <taxon>Trichogrammatidae</taxon>
        <taxon>Trichogramma</taxon>
    </lineage>
</organism>
<dbReference type="Proteomes" id="UP001627154">
    <property type="component" value="Unassembled WGS sequence"/>
</dbReference>
<keyword evidence="3" id="KW-1185">Reference proteome</keyword>
<sequence length="82" mass="9211">MCKGISPGRAQKIEQSSYIEREKPRRAYIERKVLKESRTQDVHIEIRLASIRPKAPGRHAPGGPYSRRSIVRVDDAGTQGLG</sequence>
<evidence type="ECO:0000313" key="3">
    <source>
        <dbReference type="Proteomes" id="UP001627154"/>
    </source>
</evidence>